<keyword evidence="2" id="KW-0378">Hydrolase</keyword>
<protein>
    <submittedName>
        <fullName evidence="2">Endonuclease-reverse transcriptase</fullName>
    </submittedName>
</protein>
<evidence type="ECO:0000256" key="1">
    <source>
        <dbReference type="SAM" id="MobiDB-lite"/>
    </source>
</evidence>
<keyword evidence="2" id="KW-0540">Nuclease</keyword>
<keyword evidence="3" id="KW-1185">Reference proteome</keyword>
<accession>A0AAV4I195</accession>
<dbReference type="Proteomes" id="UP000762676">
    <property type="component" value="Unassembled WGS sequence"/>
</dbReference>
<comment type="caution">
    <text evidence="2">The sequence shown here is derived from an EMBL/GenBank/DDBJ whole genome shotgun (WGS) entry which is preliminary data.</text>
</comment>
<name>A0AAV4I195_9GAST</name>
<gene>
    <name evidence="2" type="ORF">ElyMa_002909500</name>
</gene>
<reference evidence="2 3" key="1">
    <citation type="journal article" date="2021" name="Elife">
        <title>Chloroplast acquisition without the gene transfer in kleptoplastic sea slugs, Plakobranchus ocellatus.</title>
        <authorList>
            <person name="Maeda T."/>
            <person name="Takahashi S."/>
            <person name="Yoshida T."/>
            <person name="Shimamura S."/>
            <person name="Takaki Y."/>
            <person name="Nagai Y."/>
            <person name="Toyoda A."/>
            <person name="Suzuki Y."/>
            <person name="Arimoto A."/>
            <person name="Ishii H."/>
            <person name="Satoh N."/>
            <person name="Nishiyama T."/>
            <person name="Hasebe M."/>
            <person name="Maruyama T."/>
            <person name="Minagawa J."/>
            <person name="Obokata J."/>
            <person name="Shigenobu S."/>
        </authorList>
    </citation>
    <scope>NUCLEOTIDE SEQUENCE [LARGE SCALE GENOMIC DNA]</scope>
</reference>
<dbReference type="GO" id="GO:0004519">
    <property type="term" value="F:endonuclease activity"/>
    <property type="evidence" value="ECO:0007669"/>
    <property type="project" value="UniProtKB-KW"/>
</dbReference>
<sequence>MINIKTLPGADCNSDHNLLMSKIKIKLKSTSKAVKNLKLNLKLLKTNTTIKEQYTVEVKNRFTGLEQEVEQRWEKLKDALTQSATETVPTMNTTGKRKWMTEEIPELMEKKRLAKPNKVRHEEINKEIKRKCDQAKEKWLNEQCEEIEKELYKEPKAIYKRIQEITGRKASSKSGCIKDKKLGRWSEYISELFDDDRNEDLTLQGIPEDPEIMREVENTIKNIKTGKATGPDNYDINRNDAGSRRKCPAITSLAEVPSKKQRVVESQPVPKPEACSETPEVSDESAETGSLAQKLKVTRIKLYRRGRKIKQLQEELSSSIL</sequence>
<evidence type="ECO:0000313" key="2">
    <source>
        <dbReference type="EMBL" id="GFS04304.1"/>
    </source>
</evidence>
<keyword evidence="2" id="KW-0255">Endonuclease</keyword>
<proteinExistence type="predicted"/>
<evidence type="ECO:0000313" key="3">
    <source>
        <dbReference type="Proteomes" id="UP000762676"/>
    </source>
</evidence>
<dbReference type="EMBL" id="BMAT01006009">
    <property type="protein sequence ID" value="GFS04304.1"/>
    <property type="molecule type" value="Genomic_DNA"/>
</dbReference>
<dbReference type="AlphaFoldDB" id="A0AAV4I195"/>
<organism evidence="2 3">
    <name type="scientific">Elysia marginata</name>
    <dbReference type="NCBI Taxonomy" id="1093978"/>
    <lineage>
        <taxon>Eukaryota</taxon>
        <taxon>Metazoa</taxon>
        <taxon>Spiralia</taxon>
        <taxon>Lophotrochozoa</taxon>
        <taxon>Mollusca</taxon>
        <taxon>Gastropoda</taxon>
        <taxon>Heterobranchia</taxon>
        <taxon>Euthyneura</taxon>
        <taxon>Panpulmonata</taxon>
        <taxon>Sacoglossa</taxon>
        <taxon>Placobranchoidea</taxon>
        <taxon>Plakobranchidae</taxon>
        <taxon>Elysia</taxon>
    </lineage>
</organism>
<feature type="region of interest" description="Disordered" evidence="1">
    <location>
        <begin position="258"/>
        <end position="290"/>
    </location>
</feature>